<proteinExistence type="predicted"/>
<dbReference type="Pfam" id="PF07024">
    <property type="entry name" value="ImpE"/>
    <property type="match status" value="1"/>
</dbReference>
<evidence type="ECO:0008006" key="3">
    <source>
        <dbReference type="Google" id="ProtNLM"/>
    </source>
</evidence>
<evidence type="ECO:0000313" key="1">
    <source>
        <dbReference type="EMBL" id="PIT63675.1"/>
    </source>
</evidence>
<sequence>MTITSSNHDKPSTLQQWMADRSITTLIQETEQQIKISPTDPAQRWLLFQLLCLLGDWQRALKQLQVCAQMQSGFEQEAHAYRGLITCEIYRKECFAGRKRPGFIQPPPAWVDQLLDAIALNQSGDEEKADEIREGALGSGKDVSGVIEPGGEFAWIADSDTWLGPTIELVTGGIYTWLPFEQLSAISSEQPKTILDLLWKPALITLKDGSEHHAFLLARCCGSESAGESLMLCRETTWQEHGQTSVRALGQKTWQTDQNDIGILEMTSCTFADNKEAING</sequence>
<gene>
    <name evidence="1" type="ORF">BHC47_00220</name>
</gene>
<dbReference type="RefSeq" id="WP_100117291.1">
    <property type="nucleotide sequence ID" value="NZ_JBNPAZ010000011.1"/>
</dbReference>
<dbReference type="EMBL" id="MEIV01000026">
    <property type="protein sequence ID" value="PIT63675.1"/>
    <property type="molecule type" value="Genomic_DNA"/>
</dbReference>
<organism evidence="1 2">
    <name type="scientific">Snodgrassella alvi</name>
    <dbReference type="NCBI Taxonomy" id="1196083"/>
    <lineage>
        <taxon>Bacteria</taxon>
        <taxon>Pseudomonadati</taxon>
        <taxon>Pseudomonadota</taxon>
        <taxon>Betaproteobacteria</taxon>
        <taxon>Neisseriales</taxon>
        <taxon>Neisseriaceae</taxon>
        <taxon>Snodgrassella</taxon>
    </lineage>
</organism>
<reference evidence="1 2" key="1">
    <citation type="journal article" date="2017" name="MBio">
        <title>Type VI secretion-mediated competition in the bee gut microbiome.</title>
        <authorList>
            <person name="Steele M.I."/>
            <person name="Kwong W.K."/>
            <person name="Powell J.E."/>
            <person name="Whiteley M."/>
            <person name="Moran N.A."/>
        </authorList>
    </citation>
    <scope>NUCLEOTIDE SEQUENCE [LARGE SCALE GENOMIC DNA]</scope>
    <source>
        <strain evidence="1 2">PEB0171</strain>
    </source>
</reference>
<dbReference type="PIRSF" id="PIRSF029288">
    <property type="entry name" value="SciE_ImpE"/>
    <property type="match status" value="1"/>
</dbReference>
<evidence type="ECO:0000313" key="2">
    <source>
        <dbReference type="Proteomes" id="UP000231094"/>
    </source>
</evidence>
<dbReference type="InterPro" id="IPR009211">
    <property type="entry name" value="TagJ"/>
</dbReference>
<comment type="caution">
    <text evidence="1">The sequence shown here is derived from an EMBL/GenBank/DDBJ whole genome shotgun (WGS) entry which is preliminary data.</text>
</comment>
<accession>A0A2N9Y5E5</accession>
<dbReference type="InterPro" id="IPR011990">
    <property type="entry name" value="TPR-like_helical_dom_sf"/>
</dbReference>
<name>A0A2N9Y5E5_9NEIS</name>
<dbReference type="AlphaFoldDB" id="A0A2N9Y5E5"/>
<dbReference type="SUPFAM" id="SSF144059">
    <property type="entry name" value="ImpE-like"/>
    <property type="match status" value="1"/>
</dbReference>
<dbReference type="Proteomes" id="UP000231094">
    <property type="component" value="Unassembled WGS sequence"/>
</dbReference>
<protein>
    <recommendedName>
        <fullName evidence="3">ImpE family protein</fullName>
    </recommendedName>
</protein>
<dbReference type="Gene3D" id="1.25.40.10">
    <property type="entry name" value="Tetratricopeptide repeat domain"/>
    <property type="match status" value="1"/>
</dbReference>